<protein>
    <submittedName>
        <fullName evidence="3">Uncharacterized protein</fullName>
    </submittedName>
</protein>
<dbReference type="Gene3D" id="3.40.50.1820">
    <property type="entry name" value="alpha/beta hydrolase"/>
    <property type="match status" value="1"/>
</dbReference>
<feature type="signal peptide" evidence="2">
    <location>
        <begin position="1"/>
        <end position="25"/>
    </location>
</feature>
<dbReference type="PANTHER" id="PTHR11802:SF377">
    <property type="entry name" value="SERINE CARBOXYPEPTIDASE-LIKE 18"/>
    <property type="match status" value="1"/>
</dbReference>
<gene>
    <name evidence="3" type="ORF">Dsin_024401</name>
</gene>
<dbReference type="AlphaFoldDB" id="A0AAD9ZU55"/>
<dbReference type="GO" id="GO:0004185">
    <property type="term" value="F:serine-type carboxypeptidase activity"/>
    <property type="evidence" value="ECO:0007669"/>
    <property type="project" value="InterPro"/>
</dbReference>
<dbReference type="Proteomes" id="UP001281410">
    <property type="component" value="Unassembled WGS sequence"/>
</dbReference>
<reference evidence="3" key="1">
    <citation type="journal article" date="2023" name="Plant J.">
        <title>Genome sequences and population genomics provide insights into the demographic history, inbreeding, and mutation load of two 'living fossil' tree species of Dipteronia.</title>
        <authorList>
            <person name="Feng Y."/>
            <person name="Comes H.P."/>
            <person name="Chen J."/>
            <person name="Zhu S."/>
            <person name="Lu R."/>
            <person name="Zhang X."/>
            <person name="Li P."/>
            <person name="Qiu J."/>
            <person name="Olsen K.M."/>
            <person name="Qiu Y."/>
        </authorList>
    </citation>
    <scope>NUCLEOTIDE SEQUENCE</scope>
    <source>
        <strain evidence="3">NBL</strain>
    </source>
</reference>
<sequence>MTLKWPSLSLRLFLLLILSATTVFSGSIVMHLPGYDGAAVPGPMEFDVDNYTGGLPKLKYYPYAWTKTASIIFADSPVGTGFSYSTTQQGWYSSDTDSAEQAYLFLTKE</sequence>
<dbReference type="GO" id="GO:0006508">
    <property type="term" value="P:proteolysis"/>
    <property type="evidence" value="ECO:0007669"/>
    <property type="project" value="InterPro"/>
</dbReference>
<keyword evidence="4" id="KW-1185">Reference proteome</keyword>
<name>A0AAD9ZU55_9ROSI</name>
<accession>A0AAD9ZU55</accession>
<dbReference type="GO" id="GO:0019748">
    <property type="term" value="P:secondary metabolic process"/>
    <property type="evidence" value="ECO:0007669"/>
    <property type="project" value="TreeGrafter"/>
</dbReference>
<dbReference type="GO" id="GO:0016747">
    <property type="term" value="F:acyltransferase activity, transferring groups other than amino-acyl groups"/>
    <property type="evidence" value="ECO:0007669"/>
    <property type="project" value="TreeGrafter"/>
</dbReference>
<evidence type="ECO:0000256" key="1">
    <source>
        <dbReference type="ARBA" id="ARBA00009431"/>
    </source>
</evidence>
<dbReference type="PANTHER" id="PTHR11802">
    <property type="entry name" value="SERINE PROTEASE FAMILY S10 SERINE CARBOXYPEPTIDASE"/>
    <property type="match status" value="1"/>
</dbReference>
<dbReference type="SUPFAM" id="SSF53474">
    <property type="entry name" value="alpha/beta-Hydrolases"/>
    <property type="match status" value="1"/>
</dbReference>
<dbReference type="InterPro" id="IPR001563">
    <property type="entry name" value="Peptidase_S10"/>
</dbReference>
<comment type="similarity">
    <text evidence="1">Belongs to the peptidase S10 family.</text>
</comment>
<dbReference type="InterPro" id="IPR029058">
    <property type="entry name" value="AB_hydrolase_fold"/>
</dbReference>
<keyword evidence="2" id="KW-0732">Signal</keyword>
<evidence type="ECO:0000256" key="2">
    <source>
        <dbReference type="SAM" id="SignalP"/>
    </source>
</evidence>
<evidence type="ECO:0000313" key="4">
    <source>
        <dbReference type="Proteomes" id="UP001281410"/>
    </source>
</evidence>
<feature type="chain" id="PRO_5042239383" evidence="2">
    <location>
        <begin position="26"/>
        <end position="109"/>
    </location>
</feature>
<dbReference type="Pfam" id="PF00450">
    <property type="entry name" value="Peptidase_S10"/>
    <property type="match status" value="1"/>
</dbReference>
<organism evidence="3 4">
    <name type="scientific">Dipteronia sinensis</name>
    <dbReference type="NCBI Taxonomy" id="43782"/>
    <lineage>
        <taxon>Eukaryota</taxon>
        <taxon>Viridiplantae</taxon>
        <taxon>Streptophyta</taxon>
        <taxon>Embryophyta</taxon>
        <taxon>Tracheophyta</taxon>
        <taxon>Spermatophyta</taxon>
        <taxon>Magnoliopsida</taxon>
        <taxon>eudicotyledons</taxon>
        <taxon>Gunneridae</taxon>
        <taxon>Pentapetalae</taxon>
        <taxon>rosids</taxon>
        <taxon>malvids</taxon>
        <taxon>Sapindales</taxon>
        <taxon>Sapindaceae</taxon>
        <taxon>Hippocastanoideae</taxon>
        <taxon>Acereae</taxon>
        <taxon>Dipteronia</taxon>
    </lineage>
</organism>
<proteinExistence type="inferred from homology"/>
<comment type="caution">
    <text evidence="3">The sequence shown here is derived from an EMBL/GenBank/DDBJ whole genome shotgun (WGS) entry which is preliminary data.</text>
</comment>
<dbReference type="EMBL" id="JANJYJ010000008">
    <property type="protein sequence ID" value="KAK3193091.1"/>
    <property type="molecule type" value="Genomic_DNA"/>
</dbReference>
<evidence type="ECO:0000313" key="3">
    <source>
        <dbReference type="EMBL" id="KAK3193091.1"/>
    </source>
</evidence>